<proteinExistence type="inferred from homology"/>
<dbReference type="PANTHER" id="PTHR11258">
    <property type="entry name" value="2-5 OLIGOADENYLATE SYNTHETASE"/>
    <property type="match status" value="1"/>
</dbReference>
<dbReference type="InterPro" id="IPR018952">
    <property type="entry name" value="2-5-oligoAdlate_synth_1_dom2/C"/>
</dbReference>
<dbReference type="Pfam" id="PF10421">
    <property type="entry name" value="OAS1_C"/>
    <property type="match status" value="2"/>
</dbReference>
<dbReference type="Gene3D" id="1.10.1410.20">
    <property type="entry name" value="2'-5'-oligoadenylate synthetase 1, domain 2"/>
    <property type="match status" value="2"/>
</dbReference>
<dbReference type="InterPro" id="IPR043519">
    <property type="entry name" value="NT_sf"/>
</dbReference>
<reference evidence="3 4" key="1">
    <citation type="submission" date="2024-08" db="EMBL/GenBank/DDBJ databases">
        <authorList>
            <person name="Cucini C."/>
            <person name="Frati F."/>
        </authorList>
    </citation>
    <scope>NUCLEOTIDE SEQUENCE [LARGE SCALE GENOMIC DNA]</scope>
</reference>
<comment type="similarity">
    <text evidence="1">Belongs to the 2-5A synthase family.</text>
</comment>
<organism evidence="3 4">
    <name type="scientific">Orchesella dallaii</name>
    <dbReference type="NCBI Taxonomy" id="48710"/>
    <lineage>
        <taxon>Eukaryota</taxon>
        <taxon>Metazoa</taxon>
        <taxon>Ecdysozoa</taxon>
        <taxon>Arthropoda</taxon>
        <taxon>Hexapoda</taxon>
        <taxon>Collembola</taxon>
        <taxon>Entomobryomorpha</taxon>
        <taxon>Entomobryoidea</taxon>
        <taxon>Orchesellidae</taxon>
        <taxon>Orchesellinae</taxon>
        <taxon>Orchesella</taxon>
    </lineage>
</organism>
<protein>
    <recommendedName>
        <fullName evidence="2">2'-5'-oligoadenylate synthetase 1 domain-containing protein</fullName>
    </recommendedName>
</protein>
<comment type="caution">
    <text evidence="3">The sequence shown here is derived from an EMBL/GenBank/DDBJ whole genome shotgun (WGS) entry which is preliminary data.</text>
</comment>
<dbReference type="EMBL" id="CAXLJM020000161">
    <property type="protein sequence ID" value="CAL8144657.1"/>
    <property type="molecule type" value="Genomic_DNA"/>
</dbReference>
<accession>A0ABP1S6E1</accession>
<gene>
    <name evidence="3" type="ORF">ODALV1_LOCUS30258</name>
</gene>
<evidence type="ECO:0000259" key="2">
    <source>
        <dbReference type="Pfam" id="PF10421"/>
    </source>
</evidence>
<feature type="domain" description="2'-5'-oligoadenylate synthetase 1" evidence="2">
    <location>
        <begin position="645"/>
        <end position="755"/>
    </location>
</feature>
<name>A0ABP1S6E1_9HEXA</name>
<evidence type="ECO:0000313" key="4">
    <source>
        <dbReference type="Proteomes" id="UP001642540"/>
    </source>
</evidence>
<dbReference type="SUPFAM" id="SSF81301">
    <property type="entry name" value="Nucleotidyltransferase"/>
    <property type="match status" value="2"/>
</dbReference>
<evidence type="ECO:0000256" key="1">
    <source>
        <dbReference type="ARBA" id="ARBA00009526"/>
    </source>
</evidence>
<dbReference type="PANTHER" id="PTHR11258:SF11">
    <property type="entry name" value="C2H2-TYPE DOMAIN-CONTAINING PROTEIN"/>
    <property type="match status" value="1"/>
</dbReference>
<keyword evidence="4" id="KW-1185">Reference proteome</keyword>
<evidence type="ECO:0000313" key="3">
    <source>
        <dbReference type="EMBL" id="CAL8144657.1"/>
    </source>
</evidence>
<feature type="domain" description="2'-5'-oligoadenylate synthetase 1" evidence="2">
    <location>
        <begin position="155"/>
        <end position="300"/>
    </location>
</feature>
<dbReference type="Proteomes" id="UP001642540">
    <property type="component" value="Unassembled WGS sequence"/>
</dbReference>
<sequence>MGNLISRQDPRKVIDNRLEVFGESLQCEEQYYEDGNLLAEKVFNTLKQHSHYFLDSYQFAGSFGKETDVIDPDLDLVVLVNKCRPPLKGVLNEFEKILRANEDYLQICPGSYKKSIRCLKFAFRNGISVDLLPAPNLSYDEKENVLALMRNNDELAHLYNPSFVEDQIAFMEDQDNFTHTLIRLSKFWLKSLNLGQSFSGGSAMMELIAVAAAQELEKDGERSVSRSFIKVLDMVIKLKTLKIAFKLDNDGEWRRVSPADLNCRNKSWLVPTIIGKYKTLKKRNFIVDPANPFQNFLEGKCNGVLKKLKKFAVKTRSVFCQILEGNGQCGSAEFIQELFEPMVENLSNEDAVSLPTSILVSYEVPCTSVYNDVKVWNEEIMKDPKVSRAVELLKKNLHTVVHSTVKGNEDMFCESNEVQNRVSQLLESKLEIPLESTSYVENHDSYSGYDAMVRIPYVIDDEVFAVYVSLKWESSCFLSQLLKFLLLFALWYKLREPHVIYIDSVLVRFGERLKCPEKYYDDGKQMAEKVFETLVQHSTYSLDSFHFGGSFGKKTDVIEPDLDLVVLINNCHPPLNNVLHHFEQILRSNEDPLQIFRGVYKQTDRALQFSFRNGISVDLLPAANIQDDERNAIFQTMVDYDRYSYYYNPSFVENQIAFLKCQDSFTHTLIRLLKFWLGCLHLGEKFRGGSAIMELLAVAAITKERLCEEKSISRAIRRVLDMVRNLDSLKLAFYRVNNDDDEDEKWERVQPKHLNYYYSTILVPTVVGKVDILLRESFIIDPANPLQDFLEGKSESVIETLKEYATTTRSYLDMISSGSEKYSLVNFIYDFFYPMPEDLTEDCSLLLPDDFLLSYKPCSSVYNKLKIWNHNDIMDNKDALRAVKVLKKNLITVVHSIVKENPARISMDHVKVAVEKLIEDNLQVNLCNAPRRYNRNRQNEIEWYDVMVRVPIPYAIDGEESAVCLFLRWD</sequence>